<dbReference type="InterPro" id="IPR009061">
    <property type="entry name" value="DNA-bd_dom_put_sf"/>
</dbReference>
<dbReference type="Proteomes" id="UP001241571">
    <property type="component" value="Unassembled WGS sequence"/>
</dbReference>
<dbReference type="GeneID" id="93225111"/>
<evidence type="ECO:0000256" key="3">
    <source>
        <dbReference type="ARBA" id="ARBA00023163"/>
    </source>
</evidence>
<evidence type="ECO:0000259" key="4">
    <source>
        <dbReference type="PROSITE" id="PS50937"/>
    </source>
</evidence>
<dbReference type="PROSITE" id="PS50937">
    <property type="entry name" value="HTH_MERR_2"/>
    <property type="match status" value="1"/>
</dbReference>
<dbReference type="EMBL" id="CP050485">
    <property type="protein sequence ID" value="QOG28324.1"/>
    <property type="molecule type" value="Genomic_DNA"/>
</dbReference>
<accession>A0A2K3QXS5</accession>
<reference evidence="5 8" key="2">
    <citation type="submission" date="2023-06" db="EMBL/GenBank/DDBJ databases">
        <title>Acute promotion of culturable opportunistic pathogens and persistent increase of antibiotic resistance following antibiotic exposure in mouse gut microbiota.</title>
        <authorList>
            <person name="Li L."/>
            <person name="Wang B."/>
            <person name="Sun Y."/>
            <person name="Wang M."/>
            <person name="Xu H."/>
        </authorList>
    </citation>
    <scope>NUCLEOTIDE SEQUENCE [LARGE SCALE GENOMIC DNA]</scope>
    <source>
        <strain evidence="5 8">CRI2_2</strain>
    </source>
</reference>
<dbReference type="Pfam" id="PF13411">
    <property type="entry name" value="MerR_1"/>
    <property type="match status" value="1"/>
</dbReference>
<dbReference type="AlphaFoldDB" id="A0A2K3QXS5"/>
<dbReference type="InterPro" id="IPR000551">
    <property type="entry name" value="MerR-type_HTH_dom"/>
</dbReference>
<dbReference type="PANTHER" id="PTHR30204">
    <property type="entry name" value="REDOX-CYCLING DRUG-SENSING TRANSCRIPTIONAL ACTIVATOR SOXR"/>
    <property type="match status" value="1"/>
</dbReference>
<dbReference type="GO" id="GO:0003677">
    <property type="term" value="F:DNA binding"/>
    <property type="evidence" value="ECO:0007669"/>
    <property type="project" value="UniProtKB-KW"/>
</dbReference>
<evidence type="ECO:0000313" key="6">
    <source>
        <dbReference type="EMBL" id="QOG28324.1"/>
    </source>
</evidence>
<organism evidence="5 8">
    <name type="scientific">Enterococcus gallinarum</name>
    <dbReference type="NCBI Taxonomy" id="1353"/>
    <lineage>
        <taxon>Bacteria</taxon>
        <taxon>Bacillati</taxon>
        <taxon>Bacillota</taxon>
        <taxon>Bacilli</taxon>
        <taxon>Lactobacillales</taxon>
        <taxon>Enterococcaceae</taxon>
        <taxon>Enterococcus</taxon>
    </lineage>
</organism>
<reference evidence="6 7" key="1">
    <citation type="submission" date="2020-03" db="EMBL/GenBank/DDBJ databases">
        <title>Characterization of ganglioside-mimicking enterococci.</title>
        <authorList>
            <person name="Patry R.T."/>
            <person name="Nothaft H."/>
            <person name="Bridger R."/>
            <person name="Shajahan A."/>
            <person name="Huynh S."/>
            <person name="Sanchez S."/>
            <person name="Azadi P."/>
            <person name="Cooper K."/>
            <person name="Miller W.G."/>
            <person name="Parker C.T."/>
            <person name="Wells L."/>
            <person name="Szymanski C.M."/>
        </authorList>
    </citation>
    <scope>NUCLEOTIDE SEQUENCE [LARGE SCALE GENOMIC DNA]</scope>
    <source>
        <strain evidence="6 7">EGM181</strain>
    </source>
</reference>
<evidence type="ECO:0000313" key="7">
    <source>
        <dbReference type="Proteomes" id="UP000516696"/>
    </source>
</evidence>
<dbReference type="Gene3D" id="1.10.1660.10">
    <property type="match status" value="1"/>
</dbReference>
<keyword evidence="1" id="KW-0805">Transcription regulation</keyword>
<dbReference type="SUPFAM" id="SSF46955">
    <property type="entry name" value="Putative DNA-binding domain"/>
    <property type="match status" value="1"/>
</dbReference>
<gene>
    <name evidence="6" type="ORF">EGM181_14190</name>
    <name evidence="5" type="ORF">QRX88_00645</name>
</gene>
<keyword evidence="2" id="KW-0238">DNA-binding</keyword>
<dbReference type="PANTHER" id="PTHR30204:SF94">
    <property type="entry name" value="HEAVY METAL-DEPENDENT TRANSCRIPTIONAL REGULATOR HI_0293-RELATED"/>
    <property type="match status" value="1"/>
</dbReference>
<dbReference type="GO" id="GO:0003700">
    <property type="term" value="F:DNA-binding transcription factor activity"/>
    <property type="evidence" value="ECO:0007669"/>
    <property type="project" value="InterPro"/>
</dbReference>
<keyword evidence="3" id="KW-0804">Transcription</keyword>
<sequence length="243" mass="28618">MKLLTTSELATLFSISKHTIRHYIDIDLLTPKERRDNGYFFFDEENVYRLYQIIVLRNIGYSLKTIKTVLTEEDVAHYFLEAEQNLQKKIDELLAIKNTVQNIIQAQERYKLNEITFFERTDRYFHPFPESVIDNSEIDLIKATKMNFSSLDQLFYVHNENEVIPCFQSKNKEDDLFFAKGTYASMSFIVNTEDCIKKNIDLFLADKLLAIKDTSPHHFLVFENIYCSLAYNNATIFTVEIKL</sequence>
<dbReference type="InterPro" id="IPR047057">
    <property type="entry name" value="MerR_fam"/>
</dbReference>
<proteinExistence type="predicted"/>
<name>A0A2K3QXS5_ENTGA</name>
<protein>
    <submittedName>
        <fullName evidence="5">MerR family transcriptional regulator</fullName>
    </submittedName>
</protein>
<feature type="domain" description="HTH merR-type" evidence="4">
    <location>
        <begin position="3"/>
        <end position="72"/>
    </location>
</feature>
<dbReference type="RefSeq" id="WP_103300208.1">
    <property type="nucleotide sequence ID" value="NZ_CAKODH010000002.1"/>
</dbReference>
<evidence type="ECO:0000256" key="2">
    <source>
        <dbReference type="ARBA" id="ARBA00023125"/>
    </source>
</evidence>
<dbReference type="EMBL" id="JASUBT010000001">
    <property type="protein sequence ID" value="MDL4934218.1"/>
    <property type="molecule type" value="Genomic_DNA"/>
</dbReference>
<dbReference type="Proteomes" id="UP000516696">
    <property type="component" value="Chromosome"/>
</dbReference>
<dbReference type="SMART" id="SM00422">
    <property type="entry name" value="HTH_MERR"/>
    <property type="match status" value="1"/>
</dbReference>
<evidence type="ECO:0000313" key="8">
    <source>
        <dbReference type="Proteomes" id="UP001241571"/>
    </source>
</evidence>
<evidence type="ECO:0000313" key="5">
    <source>
        <dbReference type="EMBL" id="MDL4934218.1"/>
    </source>
</evidence>
<evidence type="ECO:0000256" key="1">
    <source>
        <dbReference type="ARBA" id="ARBA00023015"/>
    </source>
</evidence>